<evidence type="ECO:0000313" key="1">
    <source>
        <dbReference type="EMBL" id="TFK65899.1"/>
    </source>
</evidence>
<organism evidence="1 2">
    <name type="scientific">Pluteus cervinus</name>
    <dbReference type="NCBI Taxonomy" id="181527"/>
    <lineage>
        <taxon>Eukaryota</taxon>
        <taxon>Fungi</taxon>
        <taxon>Dikarya</taxon>
        <taxon>Basidiomycota</taxon>
        <taxon>Agaricomycotina</taxon>
        <taxon>Agaricomycetes</taxon>
        <taxon>Agaricomycetidae</taxon>
        <taxon>Agaricales</taxon>
        <taxon>Pluteineae</taxon>
        <taxon>Pluteaceae</taxon>
        <taxon>Pluteus</taxon>
    </lineage>
</organism>
<reference evidence="1 2" key="1">
    <citation type="journal article" date="2019" name="Nat. Ecol. Evol.">
        <title>Megaphylogeny resolves global patterns of mushroom evolution.</title>
        <authorList>
            <person name="Varga T."/>
            <person name="Krizsan K."/>
            <person name="Foldi C."/>
            <person name="Dima B."/>
            <person name="Sanchez-Garcia M."/>
            <person name="Sanchez-Ramirez S."/>
            <person name="Szollosi G.J."/>
            <person name="Szarkandi J.G."/>
            <person name="Papp V."/>
            <person name="Albert L."/>
            <person name="Andreopoulos W."/>
            <person name="Angelini C."/>
            <person name="Antonin V."/>
            <person name="Barry K.W."/>
            <person name="Bougher N.L."/>
            <person name="Buchanan P."/>
            <person name="Buyck B."/>
            <person name="Bense V."/>
            <person name="Catcheside P."/>
            <person name="Chovatia M."/>
            <person name="Cooper J."/>
            <person name="Damon W."/>
            <person name="Desjardin D."/>
            <person name="Finy P."/>
            <person name="Geml J."/>
            <person name="Haridas S."/>
            <person name="Hughes K."/>
            <person name="Justo A."/>
            <person name="Karasinski D."/>
            <person name="Kautmanova I."/>
            <person name="Kiss B."/>
            <person name="Kocsube S."/>
            <person name="Kotiranta H."/>
            <person name="LaButti K.M."/>
            <person name="Lechner B.E."/>
            <person name="Liimatainen K."/>
            <person name="Lipzen A."/>
            <person name="Lukacs Z."/>
            <person name="Mihaltcheva S."/>
            <person name="Morgado L.N."/>
            <person name="Niskanen T."/>
            <person name="Noordeloos M.E."/>
            <person name="Ohm R.A."/>
            <person name="Ortiz-Santana B."/>
            <person name="Ovrebo C."/>
            <person name="Racz N."/>
            <person name="Riley R."/>
            <person name="Savchenko A."/>
            <person name="Shiryaev A."/>
            <person name="Soop K."/>
            <person name="Spirin V."/>
            <person name="Szebenyi C."/>
            <person name="Tomsovsky M."/>
            <person name="Tulloss R.E."/>
            <person name="Uehling J."/>
            <person name="Grigoriev I.V."/>
            <person name="Vagvolgyi C."/>
            <person name="Papp T."/>
            <person name="Martin F.M."/>
            <person name="Miettinen O."/>
            <person name="Hibbett D.S."/>
            <person name="Nagy L.G."/>
        </authorList>
    </citation>
    <scope>NUCLEOTIDE SEQUENCE [LARGE SCALE GENOMIC DNA]</scope>
    <source>
        <strain evidence="1 2">NL-1719</strain>
    </source>
</reference>
<keyword evidence="2" id="KW-1185">Reference proteome</keyword>
<dbReference type="EMBL" id="ML208422">
    <property type="protein sequence ID" value="TFK65899.1"/>
    <property type="molecule type" value="Genomic_DNA"/>
</dbReference>
<dbReference type="Proteomes" id="UP000308600">
    <property type="component" value="Unassembled WGS sequence"/>
</dbReference>
<accession>A0ACD3AKY1</accession>
<protein>
    <submittedName>
        <fullName evidence="1">Uncharacterized protein</fullName>
    </submittedName>
</protein>
<sequence>MTRRSRLIKCILTWSAASDTSKRAVSVCQVVPGSVLAPRRVCCPRGLLPRASVHLELDPNCFEFVICCGRVVTYMSQASSIKWDLTSILLNTDLLLVLLCWRLPTRICLLRRASGLQHSVIIFRIIGVCHKADLKAIEPFGLHKMMLQRRFSIALLLSAIITHCTVDAYSFPN</sequence>
<name>A0ACD3AKY1_9AGAR</name>
<proteinExistence type="predicted"/>
<evidence type="ECO:0000313" key="2">
    <source>
        <dbReference type="Proteomes" id="UP000308600"/>
    </source>
</evidence>
<gene>
    <name evidence="1" type="ORF">BDN72DRAFT_175803</name>
</gene>